<accession>A0A6P0UNA5</accession>
<feature type="transmembrane region" description="Helical" evidence="1">
    <location>
        <begin position="20"/>
        <end position="42"/>
    </location>
</feature>
<keyword evidence="3" id="KW-1185">Reference proteome</keyword>
<sequence length="167" mass="18574">MAQLNVLFNFTKSATPLKAILWSGLVAGILDSLAGVIVYYIYFGMNPFQVLQFIATGVHGPSAMEGGVRMILEGLLYHFIIAYVVAIIYFVAYPKLKVLQKFTLSSGLIYGLGIWLVMNLLILPYTNVIKSPFDLSLAIVGIVWHMILVGVPIAIITDLFYKNLWKD</sequence>
<dbReference type="Proteomes" id="UP000468581">
    <property type="component" value="Unassembled WGS sequence"/>
</dbReference>
<feature type="transmembrane region" description="Helical" evidence="1">
    <location>
        <begin position="104"/>
        <end position="125"/>
    </location>
</feature>
<dbReference type="EMBL" id="JAABOO010000003">
    <property type="protein sequence ID" value="NER14861.1"/>
    <property type="molecule type" value="Genomic_DNA"/>
</dbReference>
<keyword evidence="1" id="KW-0812">Transmembrane</keyword>
<dbReference type="AlphaFoldDB" id="A0A6P0UNA5"/>
<evidence type="ECO:0000313" key="3">
    <source>
        <dbReference type="Proteomes" id="UP000468581"/>
    </source>
</evidence>
<evidence type="ECO:0000313" key="2">
    <source>
        <dbReference type="EMBL" id="NER14861.1"/>
    </source>
</evidence>
<evidence type="ECO:0000256" key="1">
    <source>
        <dbReference type="SAM" id="Phobius"/>
    </source>
</evidence>
<feature type="transmembrane region" description="Helical" evidence="1">
    <location>
        <begin position="137"/>
        <end position="161"/>
    </location>
</feature>
<keyword evidence="1" id="KW-1133">Transmembrane helix</keyword>
<name>A0A6P0UNA5_9FLAO</name>
<feature type="transmembrane region" description="Helical" evidence="1">
    <location>
        <begin position="75"/>
        <end position="92"/>
    </location>
</feature>
<comment type="caution">
    <text evidence="2">The sequence shown here is derived from an EMBL/GenBank/DDBJ whole genome shotgun (WGS) entry which is preliminary data.</text>
</comment>
<gene>
    <name evidence="2" type="ORF">GWK08_15500</name>
</gene>
<keyword evidence="1" id="KW-0472">Membrane</keyword>
<dbReference type="RefSeq" id="WP_163608139.1">
    <property type="nucleotide sequence ID" value="NZ_JAABOO010000003.1"/>
</dbReference>
<reference evidence="2 3" key="1">
    <citation type="submission" date="2020-01" db="EMBL/GenBank/DDBJ databases">
        <title>Leptobacterium flavescens.</title>
        <authorList>
            <person name="Wang G."/>
        </authorList>
    </citation>
    <scope>NUCLEOTIDE SEQUENCE [LARGE SCALE GENOMIC DNA]</scope>
    <source>
        <strain evidence="2 3">KCTC 22160</strain>
    </source>
</reference>
<organism evidence="2 3">
    <name type="scientific">Leptobacterium flavescens</name>
    <dbReference type="NCBI Taxonomy" id="472055"/>
    <lineage>
        <taxon>Bacteria</taxon>
        <taxon>Pseudomonadati</taxon>
        <taxon>Bacteroidota</taxon>
        <taxon>Flavobacteriia</taxon>
        <taxon>Flavobacteriales</taxon>
        <taxon>Flavobacteriaceae</taxon>
        <taxon>Leptobacterium</taxon>
    </lineage>
</organism>
<protein>
    <submittedName>
        <fullName evidence="2">DUF1440 domain-containing protein</fullName>
    </submittedName>
</protein>
<proteinExistence type="predicted"/>